<dbReference type="Proteomes" id="UP001054902">
    <property type="component" value="Unassembled WGS sequence"/>
</dbReference>
<gene>
    <name evidence="3" type="ORF">CTEN210_15844</name>
</gene>
<dbReference type="Gene3D" id="2.30.31.10">
    <property type="entry name" value="Transcriptional Coactivator Pc4, Chain A"/>
    <property type="match status" value="1"/>
</dbReference>
<sequence>MLSNIGKVGRICGGRSLLLRNPSSLRSHYSSRPVTQLFSRCQVIGSNSNSSRGEQTSAPLLNQSRQYSNDVKRAFPSYYVYGDGCFHIKPIMPKFKSVTQDGISLQEKGRMLLELAPAKTGNQRGFNWEEKISFALTVEEMGLMLSQLPHYRVAFGRKIGGDNSTGFNGAGYDLVSAPVSNESIDKVLIADPGDGATITFRLDFQKEGVGGQFPPPGTNEGCRSAPLEATIEAGEWEVIKTLFRESIPRFLGWSKMMDIELSSAVDMAKKPM</sequence>
<accession>A0AAD3D7X0</accession>
<dbReference type="EMBL" id="BLLK01000062">
    <property type="protein sequence ID" value="GFH59368.1"/>
    <property type="molecule type" value="Genomic_DNA"/>
</dbReference>
<keyword evidence="2" id="KW-0809">Transit peptide</keyword>
<name>A0AAD3D7X0_9STRA</name>
<dbReference type="GO" id="GO:0006355">
    <property type="term" value="P:regulation of DNA-templated transcription"/>
    <property type="evidence" value="ECO:0007669"/>
    <property type="project" value="InterPro"/>
</dbReference>
<organism evidence="3 4">
    <name type="scientific">Chaetoceros tenuissimus</name>
    <dbReference type="NCBI Taxonomy" id="426638"/>
    <lineage>
        <taxon>Eukaryota</taxon>
        <taxon>Sar</taxon>
        <taxon>Stramenopiles</taxon>
        <taxon>Ochrophyta</taxon>
        <taxon>Bacillariophyta</taxon>
        <taxon>Coscinodiscophyceae</taxon>
        <taxon>Chaetocerotophycidae</taxon>
        <taxon>Chaetocerotales</taxon>
        <taxon>Chaetocerotaceae</taxon>
        <taxon>Chaetoceros</taxon>
    </lineage>
</organism>
<dbReference type="InterPro" id="IPR009044">
    <property type="entry name" value="ssDNA-bd_transcriptional_reg"/>
</dbReference>
<evidence type="ECO:0000256" key="1">
    <source>
        <dbReference type="ARBA" id="ARBA00006061"/>
    </source>
</evidence>
<dbReference type="GO" id="GO:0003697">
    <property type="term" value="F:single-stranded DNA binding"/>
    <property type="evidence" value="ECO:0007669"/>
    <property type="project" value="InterPro"/>
</dbReference>
<dbReference type="AlphaFoldDB" id="A0AAD3D7X0"/>
<evidence type="ECO:0000313" key="3">
    <source>
        <dbReference type="EMBL" id="GFH59368.1"/>
    </source>
</evidence>
<dbReference type="GO" id="GO:0006952">
    <property type="term" value="P:defense response"/>
    <property type="evidence" value="ECO:0007669"/>
    <property type="project" value="InterPro"/>
</dbReference>
<dbReference type="InterPro" id="IPR013742">
    <property type="entry name" value="Whirly"/>
</dbReference>
<keyword evidence="4" id="KW-1185">Reference proteome</keyword>
<dbReference type="PANTHER" id="PTHR31745">
    <property type="entry name" value="SINGLE-STRANDED DNA-BINDING PROTEIN WHY2, MITOCHONDRIAL"/>
    <property type="match status" value="1"/>
</dbReference>
<evidence type="ECO:0000313" key="4">
    <source>
        <dbReference type="Proteomes" id="UP001054902"/>
    </source>
</evidence>
<dbReference type="Pfam" id="PF08536">
    <property type="entry name" value="Whirly"/>
    <property type="match status" value="1"/>
</dbReference>
<proteinExistence type="inferred from homology"/>
<evidence type="ECO:0000256" key="2">
    <source>
        <dbReference type="ARBA" id="ARBA00022946"/>
    </source>
</evidence>
<comment type="caution">
    <text evidence="3">The sequence shown here is derived from an EMBL/GenBank/DDBJ whole genome shotgun (WGS) entry which is preliminary data.</text>
</comment>
<dbReference type="SUPFAM" id="SSF54447">
    <property type="entry name" value="ssDNA-binding transcriptional regulator domain"/>
    <property type="match status" value="1"/>
</dbReference>
<protein>
    <submittedName>
        <fullName evidence="3">Uncharacterized protein</fullName>
    </submittedName>
</protein>
<dbReference type="PANTHER" id="PTHR31745:SF1">
    <property type="entry name" value="SINGLE-STRANDED DNA-BINDING PROTEIN WHY2, MITOCHONDRIAL"/>
    <property type="match status" value="1"/>
</dbReference>
<reference evidence="3 4" key="1">
    <citation type="journal article" date="2021" name="Sci. Rep.">
        <title>The genome of the diatom Chaetoceros tenuissimus carries an ancient integrated fragment of an extant virus.</title>
        <authorList>
            <person name="Hongo Y."/>
            <person name="Kimura K."/>
            <person name="Takaki Y."/>
            <person name="Yoshida Y."/>
            <person name="Baba S."/>
            <person name="Kobayashi G."/>
            <person name="Nagasaki K."/>
            <person name="Hano T."/>
            <person name="Tomaru Y."/>
        </authorList>
    </citation>
    <scope>NUCLEOTIDE SEQUENCE [LARGE SCALE GENOMIC DNA]</scope>
    <source>
        <strain evidence="3 4">NIES-3715</strain>
    </source>
</reference>
<comment type="similarity">
    <text evidence="1">Belongs to the Whirly family.</text>
</comment>